<dbReference type="PROSITE" id="PS51352">
    <property type="entry name" value="THIOREDOXIN_2"/>
    <property type="match status" value="1"/>
</dbReference>
<evidence type="ECO:0000313" key="9">
    <source>
        <dbReference type="Proteomes" id="UP000198280"/>
    </source>
</evidence>
<evidence type="ECO:0000256" key="2">
    <source>
        <dbReference type="ARBA" id="ARBA00022748"/>
    </source>
</evidence>
<dbReference type="GO" id="GO:0016491">
    <property type="term" value="F:oxidoreductase activity"/>
    <property type="evidence" value="ECO:0007669"/>
    <property type="project" value="InterPro"/>
</dbReference>
<dbReference type="GO" id="GO:0016853">
    <property type="term" value="F:isomerase activity"/>
    <property type="evidence" value="ECO:0007669"/>
    <property type="project" value="UniProtKB-KW"/>
</dbReference>
<evidence type="ECO:0000259" key="7">
    <source>
        <dbReference type="PROSITE" id="PS51352"/>
    </source>
</evidence>
<keyword evidence="5" id="KW-0676">Redox-active center</keyword>
<dbReference type="OrthoDB" id="9796554at2"/>
<dbReference type="Gene3D" id="3.40.30.10">
    <property type="entry name" value="Glutaredoxin"/>
    <property type="match status" value="1"/>
</dbReference>
<dbReference type="PROSITE" id="PS51257">
    <property type="entry name" value="PROKAR_LIPOPROTEIN"/>
    <property type="match status" value="1"/>
</dbReference>
<evidence type="ECO:0000256" key="4">
    <source>
        <dbReference type="ARBA" id="ARBA00023157"/>
    </source>
</evidence>
<evidence type="ECO:0000256" key="5">
    <source>
        <dbReference type="ARBA" id="ARBA00023284"/>
    </source>
</evidence>
<dbReference type="Pfam" id="PF00578">
    <property type="entry name" value="AhpC-TSA"/>
    <property type="match status" value="1"/>
</dbReference>
<dbReference type="PROSITE" id="PS00194">
    <property type="entry name" value="THIOREDOXIN_1"/>
    <property type="match status" value="1"/>
</dbReference>
<dbReference type="CDD" id="cd02966">
    <property type="entry name" value="TlpA_like_family"/>
    <property type="match status" value="1"/>
</dbReference>
<accession>A0A239K887</accession>
<sequence length="205" mass="21452">MSPTRALRRRPLRGAAALAGAAAFALAVTACSTSTASSNGTGSGTNYVGGTGEISTIEPGHRVAAPELSGKSVEGAPLSLADHKGKVVVLNIWGSWCPPCRAEAPHLAKVAKETESQGVQFLGINTRDLQTAQAKAFEKEFAIPFPSFYDPSGDLVLRFPKGSVNPQAIPSTLIIDRQGKIAVRALKELGADELHEVLDPVIAEK</sequence>
<dbReference type="GO" id="GO:0017004">
    <property type="term" value="P:cytochrome complex assembly"/>
    <property type="evidence" value="ECO:0007669"/>
    <property type="project" value="UniProtKB-KW"/>
</dbReference>
<dbReference type="PANTHER" id="PTHR42852">
    <property type="entry name" value="THIOL:DISULFIDE INTERCHANGE PROTEIN DSBE"/>
    <property type="match status" value="1"/>
</dbReference>
<name>A0A239K887_9ACTN</name>
<dbReference type="GO" id="GO:0016209">
    <property type="term" value="F:antioxidant activity"/>
    <property type="evidence" value="ECO:0007669"/>
    <property type="project" value="InterPro"/>
</dbReference>
<dbReference type="PROSITE" id="PS51318">
    <property type="entry name" value="TAT"/>
    <property type="match status" value="1"/>
</dbReference>
<evidence type="ECO:0000256" key="6">
    <source>
        <dbReference type="SAM" id="SignalP"/>
    </source>
</evidence>
<dbReference type="GO" id="GO:0030313">
    <property type="term" value="C:cell envelope"/>
    <property type="evidence" value="ECO:0007669"/>
    <property type="project" value="UniProtKB-SubCell"/>
</dbReference>
<organism evidence="8 9">
    <name type="scientific">Actinacidiphila glaucinigra</name>
    <dbReference type="NCBI Taxonomy" id="235986"/>
    <lineage>
        <taxon>Bacteria</taxon>
        <taxon>Bacillati</taxon>
        <taxon>Actinomycetota</taxon>
        <taxon>Actinomycetes</taxon>
        <taxon>Kitasatosporales</taxon>
        <taxon>Streptomycetaceae</taxon>
        <taxon>Actinacidiphila</taxon>
    </lineage>
</organism>
<proteinExistence type="predicted"/>
<feature type="domain" description="Thioredoxin" evidence="7">
    <location>
        <begin position="59"/>
        <end position="203"/>
    </location>
</feature>
<dbReference type="PANTHER" id="PTHR42852:SF6">
    <property type="entry name" value="THIOL:DISULFIDE INTERCHANGE PROTEIN DSBE"/>
    <property type="match status" value="1"/>
</dbReference>
<dbReference type="InterPro" id="IPR036249">
    <property type="entry name" value="Thioredoxin-like_sf"/>
</dbReference>
<evidence type="ECO:0000313" key="8">
    <source>
        <dbReference type="EMBL" id="SNT14587.1"/>
    </source>
</evidence>
<keyword evidence="6" id="KW-0732">Signal</keyword>
<keyword evidence="2" id="KW-0201">Cytochrome c-type biogenesis</keyword>
<dbReference type="InterPro" id="IPR050553">
    <property type="entry name" value="Thioredoxin_ResA/DsbE_sf"/>
</dbReference>
<dbReference type="InterPro" id="IPR006311">
    <property type="entry name" value="TAT_signal"/>
</dbReference>
<dbReference type="InterPro" id="IPR017937">
    <property type="entry name" value="Thioredoxin_CS"/>
</dbReference>
<keyword evidence="8" id="KW-0413">Isomerase</keyword>
<protein>
    <submittedName>
        <fullName evidence="8">Thiol-disulfide isomerase or thioredoxin</fullName>
    </submittedName>
</protein>
<gene>
    <name evidence="8" type="ORF">SAMN05216252_11555</name>
</gene>
<keyword evidence="3" id="KW-0812">Transmembrane</keyword>
<dbReference type="InterPro" id="IPR013766">
    <property type="entry name" value="Thioredoxin_domain"/>
</dbReference>
<comment type="subcellular location">
    <subcellularLocation>
        <location evidence="1">Cell envelope</location>
    </subcellularLocation>
</comment>
<keyword evidence="9" id="KW-1185">Reference proteome</keyword>
<dbReference type="AlphaFoldDB" id="A0A239K887"/>
<evidence type="ECO:0000256" key="1">
    <source>
        <dbReference type="ARBA" id="ARBA00004196"/>
    </source>
</evidence>
<dbReference type="SUPFAM" id="SSF52833">
    <property type="entry name" value="Thioredoxin-like"/>
    <property type="match status" value="1"/>
</dbReference>
<dbReference type="InterPro" id="IPR000866">
    <property type="entry name" value="AhpC/TSA"/>
</dbReference>
<dbReference type="RefSeq" id="WP_089226345.1">
    <property type="nucleotide sequence ID" value="NZ_FZOF01000015.1"/>
</dbReference>
<feature type="signal peptide" evidence="6">
    <location>
        <begin position="1"/>
        <end position="30"/>
    </location>
</feature>
<reference evidence="8 9" key="1">
    <citation type="submission" date="2017-06" db="EMBL/GenBank/DDBJ databases">
        <authorList>
            <person name="Kim H.J."/>
            <person name="Triplett B.A."/>
        </authorList>
    </citation>
    <scope>NUCLEOTIDE SEQUENCE [LARGE SCALE GENOMIC DNA]</scope>
    <source>
        <strain evidence="8 9">CGMCC 4.1858</strain>
    </source>
</reference>
<keyword evidence="4" id="KW-1015">Disulfide bond</keyword>
<evidence type="ECO:0000256" key="3">
    <source>
        <dbReference type="ARBA" id="ARBA00022968"/>
    </source>
</evidence>
<keyword evidence="3" id="KW-0735">Signal-anchor</keyword>
<feature type="chain" id="PRO_5039727528" evidence="6">
    <location>
        <begin position="31"/>
        <end position="205"/>
    </location>
</feature>
<dbReference type="EMBL" id="FZOF01000015">
    <property type="protein sequence ID" value="SNT14587.1"/>
    <property type="molecule type" value="Genomic_DNA"/>
</dbReference>
<dbReference type="Proteomes" id="UP000198280">
    <property type="component" value="Unassembled WGS sequence"/>
</dbReference>